<feature type="chain" id="PRO_5015997034" description="NTF2 fold immunity protein domain-containing protein" evidence="1">
    <location>
        <begin position="19"/>
        <end position="147"/>
    </location>
</feature>
<dbReference type="Proteomes" id="UP000250443">
    <property type="component" value="Unassembled WGS sequence"/>
</dbReference>
<proteinExistence type="predicted"/>
<gene>
    <name evidence="2" type="ORF">NCTC11842_05162</name>
</gene>
<feature type="signal peptide" evidence="1">
    <location>
        <begin position="1"/>
        <end position="18"/>
    </location>
</feature>
<dbReference type="RefSeq" id="WP_010798673.1">
    <property type="nucleotide sequence ID" value="NZ_UAUF01000014.1"/>
</dbReference>
<evidence type="ECO:0000313" key="2">
    <source>
        <dbReference type="EMBL" id="SPZ13420.1"/>
    </source>
</evidence>
<dbReference type="AlphaFoldDB" id="A0A2X2F403"/>
<dbReference type="EMBL" id="UAUF01000014">
    <property type="protein sequence ID" value="SPZ13420.1"/>
    <property type="molecule type" value="Genomic_DNA"/>
</dbReference>
<protein>
    <recommendedName>
        <fullName evidence="4">NTF2 fold immunity protein domain-containing protein</fullName>
    </recommendedName>
</protein>
<sequence length="147" mass="16572">MKRLIPFVLGLFSLSQNASGMDTPESLVKSFQADYLSWNNHALKVDSAHASIKAMELAEESYKKLLSKYTLPGFKGEPIAYGSEPAHDPQKENIISSAINGDNAIVRTEFPKPYYSPIYEYHLVKAQGRWYLNQVYLVDDEGHYPGL</sequence>
<evidence type="ECO:0008006" key="4">
    <source>
        <dbReference type="Google" id="ProtNLM"/>
    </source>
</evidence>
<accession>A0A2X2F403</accession>
<evidence type="ECO:0000256" key="1">
    <source>
        <dbReference type="SAM" id="SignalP"/>
    </source>
</evidence>
<evidence type="ECO:0000313" key="3">
    <source>
        <dbReference type="Proteomes" id="UP000250443"/>
    </source>
</evidence>
<organism evidence="2 3">
    <name type="scientific">Pseudomonas luteola</name>
    <dbReference type="NCBI Taxonomy" id="47886"/>
    <lineage>
        <taxon>Bacteria</taxon>
        <taxon>Pseudomonadati</taxon>
        <taxon>Pseudomonadota</taxon>
        <taxon>Gammaproteobacteria</taxon>
        <taxon>Pseudomonadales</taxon>
        <taxon>Pseudomonadaceae</taxon>
        <taxon>Pseudomonas</taxon>
    </lineage>
</organism>
<reference evidence="2 3" key="1">
    <citation type="submission" date="2018-06" db="EMBL/GenBank/DDBJ databases">
        <authorList>
            <consortium name="Pathogen Informatics"/>
            <person name="Doyle S."/>
        </authorList>
    </citation>
    <scope>NUCLEOTIDE SEQUENCE [LARGE SCALE GENOMIC DNA]</scope>
    <source>
        <strain evidence="2 3">NCTC11842</strain>
    </source>
</reference>
<keyword evidence="1" id="KW-0732">Signal</keyword>
<name>A0A2X2F403_PSELU</name>